<dbReference type="EMBL" id="JAUTXT010000015">
    <property type="protein sequence ID" value="KAK3675406.1"/>
    <property type="molecule type" value="Genomic_DNA"/>
</dbReference>
<proteinExistence type="predicted"/>
<sequence>MKMGTLSNITGLTSYGHQLTGHVTNQNTVHSSDDKIKVVHSIGIPATHEGEVAPGMEHSPGPLPDDLASAEVLPEDDFELKRERLEVSGWGTPTAT</sequence>
<evidence type="ECO:0000313" key="1">
    <source>
        <dbReference type="EMBL" id="KAK3675406.1"/>
    </source>
</evidence>
<organism evidence="1 2">
    <name type="scientific">Recurvomyces mirabilis</name>
    <dbReference type="NCBI Taxonomy" id="574656"/>
    <lineage>
        <taxon>Eukaryota</taxon>
        <taxon>Fungi</taxon>
        <taxon>Dikarya</taxon>
        <taxon>Ascomycota</taxon>
        <taxon>Pezizomycotina</taxon>
        <taxon>Dothideomycetes</taxon>
        <taxon>Dothideomycetidae</taxon>
        <taxon>Mycosphaerellales</taxon>
        <taxon>Teratosphaeriaceae</taxon>
        <taxon>Recurvomyces</taxon>
    </lineage>
</organism>
<gene>
    <name evidence="1" type="ORF">LTR78_004916</name>
</gene>
<dbReference type="AlphaFoldDB" id="A0AAE0WPH4"/>
<accession>A0AAE0WPH4</accession>
<name>A0AAE0WPH4_9PEZI</name>
<reference evidence="1" key="1">
    <citation type="submission" date="2023-07" db="EMBL/GenBank/DDBJ databases">
        <title>Black Yeasts Isolated from many extreme environments.</title>
        <authorList>
            <person name="Coleine C."/>
            <person name="Stajich J.E."/>
            <person name="Selbmann L."/>
        </authorList>
    </citation>
    <scope>NUCLEOTIDE SEQUENCE</scope>
    <source>
        <strain evidence="1">CCFEE 5485</strain>
    </source>
</reference>
<comment type="caution">
    <text evidence="1">The sequence shown here is derived from an EMBL/GenBank/DDBJ whole genome shotgun (WGS) entry which is preliminary data.</text>
</comment>
<dbReference type="Proteomes" id="UP001274830">
    <property type="component" value="Unassembled WGS sequence"/>
</dbReference>
<keyword evidence="2" id="KW-1185">Reference proteome</keyword>
<evidence type="ECO:0000313" key="2">
    <source>
        <dbReference type="Proteomes" id="UP001274830"/>
    </source>
</evidence>
<protein>
    <submittedName>
        <fullName evidence="1">Uncharacterized protein</fullName>
    </submittedName>
</protein>